<gene>
    <name evidence="2" type="ORF">UVI_02051520</name>
</gene>
<evidence type="ECO:0000313" key="2">
    <source>
        <dbReference type="EMBL" id="GAO15868.1"/>
    </source>
</evidence>
<dbReference type="EMBL" id="BBTG02000038">
    <property type="protein sequence ID" value="GAO15868.1"/>
    <property type="molecule type" value="Genomic_DNA"/>
</dbReference>
<feature type="region of interest" description="Disordered" evidence="1">
    <location>
        <begin position="1"/>
        <end position="45"/>
    </location>
</feature>
<sequence>MRRGHVRQSAVAPLKRRSGGRAGARKAEQFGWTEKQQNGDERPKTRIFGVEDASRLATWQSALVCRITTNLASQPLARLAATEDQQTDSACMQQEQELGANEAFVVLLQPGDGGRK</sequence>
<evidence type="ECO:0000256" key="1">
    <source>
        <dbReference type="SAM" id="MobiDB-lite"/>
    </source>
</evidence>
<organism evidence="2 3">
    <name type="scientific">Ustilaginoidea virens</name>
    <name type="common">Rice false smut fungus</name>
    <name type="synonym">Villosiclava virens</name>
    <dbReference type="NCBI Taxonomy" id="1159556"/>
    <lineage>
        <taxon>Eukaryota</taxon>
        <taxon>Fungi</taxon>
        <taxon>Dikarya</taxon>
        <taxon>Ascomycota</taxon>
        <taxon>Pezizomycotina</taxon>
        <taxon>Sordariomycetes</taxon>
        <taxon>Hypocreomycetidae</taxon>
        <taxon>Hypocreales</taxon>
        <taxon>Clavicipitaceae</taxon>
        <taxon>Ustilaginoidea</taxon>
    </lineage>
</organism>
<name>A0A1B5KXT4_USTVR</name>
<accession>A0A1B5KXT4</accession>
<proteinExistence type="predicted"/>
<comment type="caution">
    <text evidence="2">The sequence shown here is derived from an EMBL/GenBank/DDBJ whole genome shotgun (WGS) entry which is preliminary data.</text>
</comment>
<dbReference type="AlphaFoldDB" id="A0A1B5KXT4"/>
<reference evidence="3" key="1">
    <citation type="journal article" date="2016" name="Genome Announc.">
        <title>Genome sequence of Ustilaginoidea virens IPU010, a rice pathogenic fungus causing false smut.</title>
        <authorList>
            <person name="Kumagai T."/>
            <person name="Ishii T."/>
            <person name="Terai G."/>
            <person name="Umemura M."/>
            <person name="Machida M."/>
            <person name="Asai K."/>
        </authorList>
    </citation>
    <scope>NUCLEOTIDE SEQUENCE [LARGE SCALE GENOMIC DNA]</scope>
    <source>
        <strain evidence="3">IPU010</strain>
    </source>
</reference>
<protein>
    <submittedName>
        <fullName evidence="2">Uncharacterized protein</fullName>
    </submittedName>
</protein>
<dbReference type="Proteomes" id="UP000054053">
    <property type="component" value="Unassembled WGS sequence"/>
</dbReference>
<evidence type="ECO:0000313" key="3">
    <source>
        <dbReference type="Proteomes" id="UP000054053"/>
    </source>
</evidence>